<feature type="transmembrane region" description="Helical" evidence="1">
    <location>
        <begin position="12"/>
        <end position="31"/>
    </location>
</feature>
<keyword evidence="1" id="KW-0472">Membrane</keyword>
<gene>
    <name evidence="2" type="ORF">SAMN04488123_13015</name>
</gene>
<feature type="transmembrane region" description="Helical" evidence="1">
    <location>
        <begin position="79"/>
        <end position="100"/>
    </location>
</feature>
<organism evidence="2 3">
    <name type="scientific">Natribacillus halophilus</name>
    <dbReference type="NCBI Taxonomy" id="549003"/>
    <lineage>
        <taxon>Bacteria</taxon>
        <taxon>Bacillati</taxon>
        <taxon>Bacillota</taxon>
        <taxon>Bacilli</taxon>
        <taxon>Bacillales</taxon>
        <taxon>Bacillaceae</taxon>
        <taxon>Natribacillus</taxon>
    </lineage>
</organism>
<reference evidence="2 3" key="1">
    <citation type="submission" date="2016-10" db="EMBL/GenBank/DDBJ databases">
        <authorList>
            <person name="de Groot N.N."/>
        </authorList>
    </citation>
    <scope>NUCLEOTIDE SEQUENCE [LARGE SCALE GENOMIC DNA]</scope>
    <source>
        <strain evidence="2 3">DSM 21771</strain>
    </source>
</reference>
<evidence type="ECO:0000256" key="1">
    <source>
        <dbReference type="SAM" id="Phobius"/>
    </source>
</evidence>
<feature type="transmembrane region" description="Helical" evidence="1">
    <location>
        <begin position="112"/>
        <end position="132"/>
    </location>
</feature>
<proteinExistence type="predicted"/>
<dbReference type="Pfam" id="PF13346">
    <property type="entry name" value="ABC2_membrane_5"/>
    <property type="match status" value="1"/>
</dbReference>
<sequence>MSNLLLKEWHVNMSSIVIGIALLIVASVLIADEKIPMFYAILIGCVYLFSTGSTDTTNKSDLLINSLPVKPKEIVASKYVFSLLFGLAAVIVVAVINAFLPFLEGNRVVELAIGISAIGLFTAVYFPLFYLIGPRFVTYGLVAFFILWFAVFPIIFNIGAENNFWGLAEFSPVQLSLSILGLTTVILILSWYISGWLYQNKQL</sequence>
<keyword evidence="3" id="KW-1185">Reference proteome</keyword>
<evidence type="ECO:0000313" key="2">
    <source>
        <dbReference type="EMBL" id="SDJ29747.1"/>
    </source>
</evidence>
<keyword evidence="1" id="KW-0812">Transmembrane</keyword>
<dbReference type="EMBL" id="FNEN01000030">
    <property type="protein sequence ID" value="SDJ29747.1"/>
    <property type="molecule type" value="Genomic_DNA"/>
</dbReference>
<dbReference type="RefSeq" id="WP_176764829.1">
    <property type="nucleotide sequence ID" value="NZ_FNEN01000030.1"/>
</dbReference>
<dbReference type="InterPro" id="IPR025699">
    <property type="entry name" value="ABC2_memb-like"/>
</dbReference>
<feature type="transmembrane region" description="Helical" evidence="1">
    <location>
        <begin position="37"/>
        <end position="58"/>
    </location>
</feature>
<accession>A0A1G8SKK8</accession>
<keyword evidence="1" id="KW-1133">Transmembrane helix</keyword>
<feature type="transmembrane region" description="Helical" evidence="1">
    <location>
        <begin position="139"/>
        <end position="159"/>
    </location>
</feature>
<dbReference type="PANTHER" id="PTHR41309">
    <property type="entry name" value="MEMBRANE PROTEIN-RELATED"/>
    <property type="match status" value="1"/>
</dbReference>
<dbReference type="AlphaFoldDB" id="A0A1G8SKK8"/>
<dbReference type="PANTHER" id="PTHR41309:SF2">
    <property type="entry name" value="MEMBRANE PROTEIN"/>
    <property type="match status" value="1"/>
</dbReference>
<feature type="transmembrane region" description="Helical" evidence="1">
    <location>
        <begin position="179"/>
        <end position="198"/>
    </location>
</feature>
<dbReference type="Proteomes" id="UP000198853">
    <property type="component" value="Unassembled WGS sequence"/>
</dbReference>
<protein>
    <submittedName>
        <fullName evidence="2">ABC-2 family transporter protein</fullName>
    </submittedName>
</protein>
<evidence type="ECO:0000313" key="3">
    <source>
        <dbReference type="Proteomes" id="UP000198853"/>
    </source>
</evidence>
<name>A0A1G8SKK8_9BACI</name>